<proteinExistence type="predicted"/>
<evidence type="ECO:0000259" key="1">
    <source>
        <dbReference type="Pfam" id="PF12697"/>
    </source>
</evidence>
<name>A0ABS5YJS3_9ACTN</name>
<organism evidence="2 3">
    <name type="scientific">Paractinoplanes bogorensis</name>
    <dbReference type="NCBI Taxonomy" id="1610840"/>
    <lineage>
        <taxon>Bacteria</taxon>
        <taxon>Bacillati</taxon>
        <taxon>Actinomycetota</taxon>
        <taxon>Actinomycetes</taxon>
        <taxon>Micromonosporales</taxon>
        <taxon>Micromonosporaceae</taxon>
        <taxon>Paractinoplanes</taxon>
    </lineage>
</organism>
<keyword evidence="2" id="KW-0378">Hydrolase</keyword>
<protein>
    <submittedName>
        <fullName evidence="2">Alpha/beta hydrolase</fullName>
    </submittedName>
</protein>
<dbReference type="PANTHER" id="PTHR43194:SF2">
    <property type="entry name" value="PEROXISOMAL MEMBRANE PROTEIN LPX1"/>
    <property type="match status" value="1"/>
</dbReference>
<dbReference type="EMBL" id="JAHKKG010000003">
    <property type="protein sequence ID" value="MBU2663732.1"/>
    <property type="molecule type" value="Genomic_DNA"/>
</dbReference>
<dbReference type="Gene3D" id="3.40.50.1820">
    <property type="entry name" value="alpha/beta hydrolase"/>
    <property type="match status" value="1"/>
</dbReference>
<dbReference type="InterPro" id="IPR029058">
    <property type="entry name" value="AB_hydrolase_fold"/>
</dbReference>
<dbReference type="PANTHER" id="PTHR43194">
    <property type="entry name" value="HYDROLASE ALPHA/BETA FOLD FAMILY"/>
    <property type="match status" value="1"/>
</dbReference>
<dbReference type="Proteomes" id="UP001519654">
    <property type="component" value="Unassembled WGS sequence"/>
</dbReference>
<dbReference type="GO" id="GO:0016787">
    <property type="term" value="F:hydrolase activity"/>
    <property type="evidence" value="ECO:0007669"/>
    <property type="project" value="UniProtKB-KW"/>
</dbReference>
<gene>
    <name evidence="2" type="ORF">KOI35_09450</name>
</gene>
<feature type="domain" description="AB hydrolase-1" evidence="1">
    <location>
        <begin position="12"/>
        <end position="240"/>
    </location>
</feature>
<dbReference type="SUPFAM" id="SSF53474">
    <property type="entry name" value="alpha/beta-Hydrolases"/>
    <property type="match status" value="1"/>
</dbReference>
<evidence type="ECO:0000313" key="3">
    <source>
        <dbReference type="Proteomes" id="UP001519654"/>
    </source>
</evidence>
<dbReference type="RefSeq" id="WP_215785711.1">
    <property type="nucleotide sequence ID" value="NZ_JAHKKG010000003.1"/>
</dbReference>
<dbReference type="Pfam" id="PF12697">
    <property type="entry name" value="Abhydrolase_6"/>
    <property type="match status" value="1"/>
</dbReference>
<dbReference type="InterPro" id="IPR050228">
    <property type="entry name" value="Carboxylesterase_BioH"/>
</dbReference>
<accession>A0ABS5YJS3</accession>
<evidence type="ECO:0000313" key="2">
    <source>
        <dbReference type="EMBL" id="MBU2663732.1"/>
    </source>
</evidence>
<comment type="caution">
    <text evidence="2">The sequence shown here is derived from an EMBL/GenBank/DDBJ whole genome shotgun (WGS) entry which is preliminary data.</text>
</comment>
<reference evidence="2 3" key="1">
    <citation type="submission" date="2021-06" db="EMBL/GenBank/DDBJ databases">
        <title>Actinoplanes lichenicola sp. nov., and Actinoplanes ovalisporus sp. nov., isolated from lichen in Thailand.</title>
        <authorList>
            <person name="Saeng-In P."/>
            <person name="Kanchanasin P."/>
            <person name="Yuki M."/>
            <person name="Kudo T."/>
            <person name="Ohkuma M."/>
            <person name="Phongsopitanun W."/>
            <person name="Tanasupawat S."/>
        </authorList>
    </citation>
    <scope>NUCLEOTIDE SEQUENCE [LARGE SCALE GENOMIC DNA]</scope>
    <source>
        <strain evidence="2 3">NBRC 110975</strain>
    </source>
</reference>
<keyword evidence="3" id="KW-1185">Reference proteome</keyword>
<dbReference type="InterPro" id="IPR000073">
    <property type="entry name" value="AB_hydrolase_1"/>
</dbReference>
<sequence>MLRVRGETGPAVLLLPGGAAAVEGFFPGLAEGLIAEPGARVIEYDRVPTLAGATSDLHATIAEVGLGPVVVIGQSLGGAVALLLARDHPDDVAGLVLLDASPVNDVARCRQIAKTMRTVEALHRLPVLGRAVPTLIAATGVNKHLRQATRPDVREAWERMKEMDVAQLARAASGLDELAAGFREQDLPRVPAVVVTADRKPEAPIRRAHERIAAALGAPIVSWPGADHNVQLTHPDEVLKVSRDVVSQVSGGRR</sequence>